<sequence>MSRPPHVDTEANADAGSDAGAPPTATAPPDPSSIDTSRRPFVLIWEVTQACDLACDHCRADATPARHPDELTTAEGKRLLDQAREFGPGQLVVLSGGDPLARSDLAELVEYGTDLGLRMTLTPSGTSSLTPETVADLADAGVRRMALSLDGATAASHDAFRGEDGSFDQTVAAARAAREAGLPLQINTTVCAQTVDELPALCDLVADLGAVLWSVFFLVPVGRGRVLDPISPERAERVMEWLTEVSEDAPFGVKTTEAPHYRRVAIQRRRDASDAPPTDGIGRRLGITAGDGFAFVSHTGDLFPSGFLPATAGNVRDGGLVERYRESDLFRSLRDRDALGGKCGACEFRHVCGGSRSRAYAHTGDPLASDPLCAYVPDGYDGPMPATRSAGD</sequence>
<reference evidence="1" key="1">
    <citation type="submission" date="2023-10" db="EMBL/GenBank/DDBJ databases">
        <title>A new archaeal virus that suppresses the transcription of host immunity genes.</title>
        <authorList>
            <person name="Turgeman-Grott I."/>
            <person name="Golan N."/>
            <person name="Neri U."/>
            <person name="Naki D."/>
            <person name="Altman N."/>
            <person name="Eizenshtein K."/>
            <person name="Choudhary D."/>
            <person name="Levi R."/>
            <person name="Himani H."/>
            <person name="Reshef L."/>
            <person name="Papke T.R."/>
            <person name="Gophna U."/>
        </authorList>
    </citation>
    <scope>NUCLEOTIDE SEQUENCE</scope>
    <source>
        <strain evidence="1">Atlit-48N</strain>
    </source>
</reference>
<accession>A0ACD5HVI0</accession>
<gene>
    <name evidence="1" type="ORF">DEQ67_012350</name>
</gene>
<dbReference type="EMBL" id="CP137689">
    <property type="protein sequence ID" value="XRJ19285.1"/>
    <property type="molecule type" value="Genomic_DNA"/>
</dbReference>
<proteinExistence type="predicted"/>
<dbReference type="Proteomes" id="UP000257089">
    <property type="component" value="Chromosome"/>
</dbReference>
<name>A0ACD5HVI0_9EURY</name>
<evidence type="ECO:0000313" key="1">
    <source>
        <dbReference type="EMBL" id="XRJ19285.1"/>
    </source>
</evidence>
<evidence type="ECO:0000313" key="2">
    <source>
        <dbReference type="Proteomes" id="UP000257089"/>
    </source>
</evidence>
<organism evidence="1 2">
    <name type="scientific">Haloferax sp. Atlit-48N</name>
    <dbReference type="NCBI Taxonomy" id="2077198"/>
    <lineage>
        <taxon>Archaea</taxon>
        <taxon>Methanobacteriati</taxon>
        <taxon>Methanobacteriota</taxon>
        <taxon>Stenosarchaea group</taxon>
        <taxon>Halobacteria</taxon>
        <taxon>Halobacteriales</taxon>
        <taxon>Haloferacaceae</taxon>
        <taxon>Haloferax</taxon>
    </lineage>
</organism>
<protein>
    <submittedName>
        <fullName evidence="1">TIGR04053 family radical SAM/SPASM domain-containing protein</fullName>
    </submittedName>
</protein>